<evidence type="ECO:0000313" key="3">
    <source>
        <dbReference type="Proteomes" id="UP000256964"/>
    </source>
</evidence>
<feature type="region of interest" description="Disordered" evidence="1">
    <location>
        <begin position="44"/>
        <end position="101"/>
    </location>
</feature>
<proteinExistence type="predicted"/>
<dbReference type="EMBL" id="KZ857420">
    <property type="protein sequence ID" value="RDX47224.1"/>
    <property type="molecule type" value="Genomic_DNA"/>
</dbReference>
<evidence type="ECO:0000256" key="1">
    <source>
        <dbReference type="SAM" id="MobiDB-lite"/>
    </source>
</evidence>
<accession>A0A371D3V3</accession>
<reference evidence="2 3" key="1">
    <citation type="journal article" date="2018" name="Biotechnol. Biofuels">
        <title>Integrative visual omics of the white-rot fungus Polyporus brumalis exposes the biotechnological potential of its oxidative enzymes for delignifying raw plant biomass.</title>
        <authorList>
            <person name="Miyauchi S."/>
            <person name="Rancon A."/>
            <person name="Drula E."/>
            <person name="Hage H."/>
            <person name="Chaduli D."/>
            <person name="Favel A."/>
            <person name="Grisel S."/>
            <person name="Henrissat B."/>
            <person name="Herpoel-Gimbert I."/>
            <person name="Ruiz-Duenas F.J."/>
            <person name="Chevret D."/>
            <person name="Hainaut M."/>
            <person name="Lin J."/>
            <person name="Wang M."/>
            <person name="Pangilinan J."/>
            <person name="Lipzen A."/>
            <person name="Lesage-Meessen L."/>
            <person name="Navarro D."/>
            <person name="Riley R."/>
            <person name="Grigoriev I.V."/>
            <person name="Zhou S."/>
            <person name="Raouche S."/>
            <person name="Rosso M.N."/>
        </authorList>
    </citation>
    <scope>NUCLEOTIDE SEQUENCE [LARGE SCALE GENOMIC DNA]</scope>
    <source>
        <strain evidence="2 3">BRFM 1820</strain>
    </source>
</reference>
<protein>
    <submittedName>
        <fullName evidence="2">Uncharacterized protein</fullName>
    </submittedName>
</protein>
<sequence length="132" mass="14547">MESRGRRAFVGRSVEKCSTYTVGLASRPVRWVPAVFLSLISRLPLPPEQPQDRPRDSFTADSGSKPAWCPLTSPTSSYLWTAPRPGPSPSPSRTCSNTRIPAPNQSSSFHVVYLCTRTNLARCLEALPFGRL</sequence>
<dbReference type="AlphaFoldDB" id="A0A371D3V3"/>
<dbReference type="Proteomes" id="UP000256964">
    <property type="component" value="Unassembled WGS sequence"/>
</dbReference>
<keyword evidence="3" id="KW-1185">Reference proteome</keyword>
<name>A0A371D3V3_9APHY</name>
<gene>
    <name evidence="2" type="ORF">OH76DRAFT_785038</name>
</gene>
<organism evidence="2 3">
    <name type="scientific">Lentinus brumalis</name>
    <dbReference type="NCBI Taxonomy" id="2498619"/>
    <lineage>
        <taxon>Eukaryota</taxon>
        <taxon>Fungi</taxon>
        <taxon>Dikarya</taxon>
        <taxon>Basidiomycota</taxon>
        <taxon>Agaricomycotina</taxon>
        <taxon>Agaricomycetes</taxon>
        <taxon>Polyporales</taxon>
        <taxon>Polyporaceae</taxon>
        <taxon>Lentinus</taxon>
    </lineage>
</organism>
<evidence type="ECO:0000313" key="2">
    <source>
        <dbReference type="EMBL" id="RDX47224.1"/>
    </source>
</evidence>